<organism evidence="2 3">
    <name type="scientific">Hymenobacter tibetensis</name>
    <dbReference type="NCBI Taxonomy" id="497967"/>
    <lineage>
        <taxon>Bacteria</taxon>
        <taxon>Pseudomonadati</taxon>
        <taxon>Bacteroidota</taxon>
        <taxon>Cytophagia</taxon>
        <taxon>Cytophagales</taxon>
        <taxon>Hymenobacteraceae</taxon>
        <taxon>Hymenobacter</taxon>
    </lineage>
</organism>
<sequence>MQDTKGKVIFSLLAAATAGIVTGLLLAPETGEETRAGLKKSAGKFSDDLNKLFKDGLSRLSSLKEQAPASAEQQSDRSAADSLLGSINTPGGFTEPALGSADDFDSDYDGSGGDARHSAGYGKGL</sequence>
<dbReference type="EMBL" id="CP094669">
    <property type="protein sequence ID" value="UOG76096.1"/>
    <property type="molecule type" value="Genomic_DNA"/>
</dbReference>
<dbReference type="RefSeq" id="WP_243800708.1">
    <property type="nucleotide sequence ID" value="NZ_CP094669.1"/>
</dbReference>
<proteinExistence type="predicted"/>
<name>A0ABY4D1B5_9BACT</name>
<gene>
    <name evidence="2" type="ORF">MTX78_05720</name>
</gene>
<dbReference type="Pfam" id="PF12732">
    <property type="entry name" value="YtxH"/>
    <property type="match status" value="1"/>
</dbReference>
<evidence type="ECO:0000256" key="1">
    <source>
        <dbReference type="SAM" id="MobiDB-lite"/>
    </source>
</evidence>
<evidence type="ECO:0000313" key="2">
    <source>
        <dbReference type="EMBL" id="UOG76096.1"/>
    </source>
</evidence>
<feature type="region of interest" description="Disordered" evidence="1">
    <location>
        <begin position="63"/>
        <end position="125"/>
    </location>
</feature>
<reference evidence="2 3" key="1">
    <citation type="submission" date="2022-03" db="EMBL/GenBank/DDBJ databases">
        <title>Hymenobactersp. isolated from the air.</title>
        <authorList>
            <person name="Won M."/>
            <person name="Kwon S.-W."/>
        </authorList>
    </citation>
    <scope>NUCLEOTIDE SEQUENCE [LARGE SCALE GENOMIC DNA]</scope>
    <source>
        <strain evidence="2 3">KACC 21982</strain>
    </source>
</reference>
<accession>A0ABY4D1B5</accession>
<evidence type="ECO:0000313" key="3">
    <source>
        <dbReference type="Proteomes" id="UP000831113"/>
    </source>
</evidence>
<protein>
    <submittedName>
        <fullName evidence="2">YtxH domain-containing protein</fullName>
    </submittedName>
</protein>
<keyword evidence="3" id="KW-1185">Reference proteome</keyword>
<dbReference type="Proteomes" id="UP000831113">
    <property type="component" value="Chromosome"/>
</dbReference>
<dbReference type="InterPro" id="IPR024623">
    <property type="entry name" value="YtxH"/>
</dbReference>